<evidence type="ECO:0000259" key="3">
    <source>
        <dbReference type="SMART" id="SM00822"/>
    </source>
</evidence>
<gene>
    <name evidence="4" type="ORF">Z045_25385</name>
</gene>
<dbReference type="SMART" id="SM00822">
    <property type="entry name" value="PKS_KR"/>
    <property type="match status" value="1"/>
</dbReference>
<dbReference type="PANTHER" id="PTHR42760">
    <property type="entry name" value="SHORT-CHAIN DEHYDROGENASES/REDUCTASES FAMILY MEMBER"/>
    <property type="match status" value="1"/>
</dbReference>
<keyword evidence="2" id="KW-0560">Oxidoreductase</keyword>
<dbReference type="Gene3D" id="3.40.50.720">
    <property type="entry name" value="NAD(P)-binding Rossmann-like Domain"/>
    <property type="match status" value="1"/>
</dbReference>
<evidence type="ECO:0000256" key="2">
    <source>
        <dbReference type="ARBA" id="ARBA00023002"/>
    </source>
</evidence>
<dbReference type="GO" id="GO:0008667">
    <property type="term" value="F:2,3-dihydro-2,3-dihydroxybenzoate dehydrogenase activity"/>
    <property type="evidence" value="ECO:0007669"/>
    <property type="project" value="InterPro"/>
</dbReference>
<dbReference type="FunFam" id="3.40.50.720:FF:000084">
    <property type="entry name" value="Short-chain dehydrogenase reductase"/>
    <property type="match status" value="1"/>
</dbReference>
<organism evidence="4 5">
    <name type="scientific">Rhodococcus pyridinivorans KG-16</name>
    <dbReference type="NCBI Taxonomy" id="1441730"/>
    <lineage>
        <taxon>Bacteria</taxon>
        <taxon>Bacillati</taxon>
        <taxon>Actinomycetota</taxon>
        <taxon>Actinomycetes</taxon>
        <taxon>Mycobacteriales</taxon>
        <taxon>Nocardiaceae</taxon>
        <taxon>Rhodococcus</taxon>
    </lineage>
</organism>
<feature type="domain" description="Ketoreductase" evidence="3">
    <location>
        <begin position="8"/>
        <end position="178"/>
    </location>
</feature>
<dbReference type="InterPro" id="IPR036291">
    <property type="entry name" value="NAD(P)-bd_dom_sf"/>
</dbReference>
<dbReference type="Proteomes" id="UP000053060">
    <property type="component" value="Unassembled WGS sequence"/>
</dbReference>
<evidence type="ECO:0000256" key="1">
    <source>
        <dbReference type="ARBA" id="ARBA00006484"/>
    </source>
</evidence>
<dbReference type="EMBL" id="AZXY01000025">
    <property type="protein sequence ID" value="KSZ56027.1"/>
    <property type="molecule type" value="Genomic_DNA"/>
</dbReference>
<dbReference type="InterPro" id="IPR003560">
    <property type="entry name" value="DHB_DH"/>
</dbReference>
<comment type="similarity">
    <text evidence="1">Belongs to the short-chain dehydrogenases/reductases (SDR) family.</text>
</comment>
<dbReference type="Pfam" id="PF13561">
    <property type="entry name" value="adh_short_C2"/>
    <property type="match status" value="1"/>
</dbReference>
<proteinExistence type="inferred from homology"/>
<dbReference type="InterPro" id="IPR057326">
    <property type="entry name" value="KR_dom"/>
</dbReference>
<protein>
    <submittedName>
        <fullName evidence="4">3-oxoacyl-ACP reductase</fullName>
    </submittedName>
</protein>
<dbReference type="RefSeq" id="WP_060655114.1">
    <property type="nucleotide sequence ID" value="NZ_AZXY01000025.1"/>
</dbReference>
<name>A0A0V9UDP1_9NOCA</name>
<dbReference type="GO" id="GO:0016616">
    <property type="term" value="F:oxidoreductase activity, acting on the CH-OH group of donors, NAD or NADP as acceptor"/>
    <property type="evidence" value="ECO:0007669"/>
    <property type="project" value="UniProtKB-ARBA"/>
</dbReference>
<dbReference type="CDD" id="cd05233">
    <property type="entry name" value="SDR_c"/>
    <property type="match status" value="1"/>
</dbReference>
<reference evidence="5" key="1">
    <citation type="submission" date="2015-01" db="EMBL/GenBank/DDBJ databases">
        <title>Draft genome sequence of Rhodococcus pyridinivorans strain KG-16, a hydrocarbon-degrading bacterium.</title>
        <authorList>
            <person name="Aggarwal R.K."/>
            <person name="Dawar C."/>
        </authorList>
    </citation>
    <scope>NUCLEOTIDE SEQUENCE [LARGE SCALE GENOMIC DNA]</scope>
    <source>
        <strain evidence="5">KG-16</strain>
    </source>
</reference>
<dbReference type="PRINTS" id="PR00080">
    <property type="entry name" value="SDRFAMILY"/>
</dbReference>
<sequence length="259" mass="27498">MSFSIEGKKILITGGARGIGGESARHFARQGAHVVTLDARDEEGTQLAKEATEAGPGKVTYRHMDITKVADIRAGVDAAVEELGGLDAVFNAAEVMLLKPAEDTTLDDWNEQLTTNAKGTAYTCQAVFPHLKERGGSIVNLSAGVALTAGPINSASFSASKGSIISYTRTIALEWAQFGIRCNCVSPLVKTPLLDEVRAAMSEDDRVAHERFFEKSVPMGRLGDIDTDLAPVFVFLASDASKFITSQIIGVDGGLVPSR</sequence>
<dbReference type="GO" id="GO:0019290">
    <property type="term" value="P:siderophore biosynthetic process"/>
    <property type="evidence" value="ECO:0007669"/>
    <property type="project" value="InterPro"/>
</dbReference>
<evidence type="ECO:0000313" key="4">
    <source>
        <dbReference type="EMBL" id="KSZ56027.1"/>
    </source>
</evidence>
<dbReference type="PRINTS" id="PR01397">
    <property type="entry name" value="DHBDHDRGNASE"/>
</dbReference>
<accession>A0A0V9UDP1</accession>
<dbReference type="PATRIC" id="fig|1441730.3.peg.5349"/>
<evidence type="ECO:0000313" key="5">
    <source>
        <dbReference type="Proteomes" id="UP000053060"/>
    </source>
</evidence>
<dbReference type="AlphaFoldDB" id="A0A0V9UDP1"/>
<dbReference type="SUPFAM" id="SSF51735">
    <property type="entry name" value="NAD(P)-binding Rossmann-fold domains"/>
    <property type="match status" value="1"/>
</dbReference>
<reference evidence="4 5" key="2">
    <citation type="journal article" date="2016" name="Genome Announc.">
        <title>Draft Genome Sequence of a Versatile Hydrocarbon-Degrading Bacterium, Rhodococcus pyridinivorans Strain KG-16, Collected from Oil Fields in India.</title>
        <authorList>
            <person name="Aggarwal R.K."/>
            <person name="Dawar C."/>
            <person name="Phanindranath R."/>
            <person name="Mutnuri L."/>
            <person name="Dayal A.M."/>
        </authorList>
    </citation>
    <scope>NUCLEOTIDE SEQUENCE [LARGE SCALE GENOMIC DNA]</scope>
    <source>
        <strain evidence="4 5">KG-16</strain>
    </source>
</reference>
<dbReference type="InterPro" id="IPR002347">
    <property type="entry name" value="SDR_fam"/>
</dbReference>
<comment type="caution">
    <text evidence="4">The sequence shown here is derived from an EMBL/GenBank/DDBJ whole genome shotgun (WGS) entry which is preliminary data.</text>
</comment>